<dbReference type="InterPro" id="IPR036409">
    <property type="entry name" value="Aldolase_II/adducin_N_sf"/>
</dbReference>
<proteinExistence type="predicted"/>
<evidence type="ECO:0000259" key="1">
    <source>
        <dbReference type="Pfam" id="PF00596"/>
    </source>
</evidence>
<sequence>MQRKCPAFWSIPHGPFAWGKNAEDAVHNAIVLEEVAYMGIFLPSVSAAVTGYAANAAG</sequence>
<dbReference type="InterPro" id="IPR001303">
    <property type="entry name" value="Aldolase_II/adducin_N"/>
</dbReference>
<dbReference type="Gene3D" id="3.40.225.10">
    <property type="entry name" value="Class II aldolase/adducin N-terminal domain"/>
    <property type="match status" value="1"/>
</dbReference>
<dbReference type="Pfam" id="PF00596">
    <property type="entry name" value="Aldolase_II"/>
    <property type="match status" value="1"/>
</dbReference>
<name>A0A2X1N0G9_ECOLX</name>
<dbReference type="EC" id="5.1.3.4" evidence="2"/>
<dbReference type="Proteomes" id="UP000250780">
    <property type="component" value="Unassembled WGS sequence"/>
</dbReference>
<accession>A0A2X1N0G9</accession>
<organism evidence="2 3">
    <name type="scientific">Escherichia coli</name>
    <dbReference type="NCBI Taxonomy" id="562"/>
    <lineage>
        <taxon>Bacteria</taxon>
        <taxon>Pseudomonadati</taxon>
        <taxon>Pseudomonadota</taxon>
        <taxon>Gammaproteobacteria</taxon>
        <taxon>Enterobacterales</taxon>
        <taxon>Enterobacteriaceae</taxon>
        <taxon>Escherichia</taxon>
    </lineage>
</organism>
<dbReference type="GO" id="GO:0005996">
    <property type="term" value="P:monosaccharide metabolic process"/>
    <property type="evidence" value="ECO:0007669"/>
    <property type="project" value="UniProtKB-ARBA"/>
</dbReference>
<dbReference type="EMBL" id="UASD01000008">
    <property type="protein sequence ID" value="SPX12186.1"/>
    <property type="molecule type" value="Genomic_DNA"/>
</dbReference>
<evidence type="ECO:0000313" key="2">
    <source>
        <dbReference type="EMBL" id="SPX12186.1"/>
    </source>
</evidence>
<reference evidence="2 3" key="1">
    <citation type="submission" date="2018-06" db="EMBL/GenBank/DDBJ databases">
        <authorList>
            <consortium name="Pathogen Informatics"/>
            <person name="Doyle S."/>
        </authorList>
    </citation>
    <scope>NUCLEOTIDE SEQUENCE [LARGE SCALE GENOMIC DNA]</scope>
    <source>
        <strain evidence="2 3">NCTC9073</strain>
    </source>
</reference>
<dbReference type="SUPFAM" id="SSF53639">
    <property type="entry name" value="AraD/HMP-PK domain-like"/>
    <property type="match status" value="1"/>
</dbReference>
<keyword evidence="2" id="KW-0413">Isomerase</keyword>
<dbReference type="GO" id="GO:0008742">
    <property type="term" value="F:L-ribulose-phosphate 4-epimerase activity"/>
    <property type="evidence" value="ECO:0007669"/>
    <property type="project" value="UniProtKB-EC"/>
</dbReference>
<dbReference type="AlphaFoldDB" id="A0A2X1N0G9"/>
<protein>
    <submittedName>
        <fullName evidence="2">L-ribulose-5-phosphate 4-epimerase</fullName>
        <ecNumber evidence="2">5.1.3.4</ecNumber>
    </submittedName>
</protein>
<gene>
    <name evidence="2" type="primary">araD_2</name>
    <name evidence="2" type="ORF">NCTC9073_03547</name>
</gene>
<feature type="domain" description="Class II aldolase/adducin N-terminal" evidence="1">
    <location>
        <begin position="6"/>
        <end position="38"/>
    </location>
</feature>
<evidence type="ECO:0000313" key="3">
    <source>
        <dbReference type="Proteomes" id="UP000250780"/>
    </source>
</evidence>